<sequence length="129" mass="15709">MKNKSYFTYLGLKIHRSIQQTGKHSQMNTLPRFIYLFQTIPYPPPKHIIPNLRRLIVHYHLLAGDVTQHRKWKQITAPLITDWLNKISEIEQFQRYKTSTTQDTQRYSQKWIDWLSFKEMDQYKELLQT</sequence>
<dbReference type="EMBL" id="CM004469">
    <property type="protein sequence ID" value="OCT91469.1"/>
    <property type="molecule type" value="Genomic_DNA"/>
</dbReference>
<name>A0A974DGG0_XENLA</name>
<protein>
    <submittedName>
        <fullName evidence="1">Uncharacterized protein</fullName>
    </submittedName>
</protein>
<proteinExistence type="predicted"/>
<gene>
    <name evidence="1" type="ORF">XELAEV_18014523mg</name>
</gene>
<organism evidence="1 2">
    <name type="scientific">Xenopus laevis</name>
    <name type="common">African clawed frog</name>
    <dbReference type="NCBI Taxonomy" id="8355"/>
    <lineage>
        <taxon>Eukaryota</taxon>
        <taxon>Metazoa</taxon>
        <taxon>Chordata</taxon>
        <taxon>Craniata</taxon>
        <taxon>Vertebrata</taxon>
        <taxon>Euteleostomi</taxon>
        <taxon>Amphibia</taxon>
        <taxon>Batrachia</taxon>
        <taxon>Anura</taxon>
        <taxon>Pipoidea</taxon>
        <taxon>Pipidae</taxon>
        <taxon>Xenopodinae</taxon>
        <taxon>Xenopus</taxon>
        <taxon>Xenopus</taxon>
    </lineage>
</organism>
<dbReference type="AlphaFoldDB" id="A0A974DGG0"/>
<reference evidence="2" key="1">
    <citation type="journal article" date="2016" name="Nature">
        <title>Genome evolution in the allotetraploid frog Xenopus laevis.</title>
        <authorList>
            <person name="Session A.M."/>
            <person name="Uno Y."/>
            <person name="Kwon T."/>
            <person name="Chapman J.A."/>
            <person name="Toyoda A."/>
            <person name="Takahashi S."/>
            <person name="Fukui A."/>
            <person name="Hikosaka A."/>
            <person name="Suzuki A."/>
            <person name="Kondo M."/>
            <person name="van Heeringen S.J."/>
            <person name="Quigley I."/>
            <person name="Heinz S."/>
            <person name="Ogino H."/>
            <person name="Ochi H."/>
            <person name="Hellsten U."/>
            <person name="Lyons J.B."/>
            <person name="Simakov O."/>
            <person name="Putnam N."/>
            <person name="Stites J."/>
            <person name="Kuroki Y."/>
            <person name="Tanaka T."/>
            <person name="Michiue T."/>
            <person name="Watanabe M."/>
            <person name="Bogdanovic O."/>
            <person name="Lister R."/>
            <person name="Georgiou G."/>
            <person name="Paranjpe S.S."/>
            <person name="van Kruijsbergen I."/>
            <person name="Shu S."/>
            <person name="Carlson J."/>
            <person name="Kinoshita T."/>
            <person name="Ohta Y."/>
            <person name="Mawaribuchi S."/>
            <person name="Jenkins J."/>
            <person name="Grimwood J."/>
            <person name="Schmutz J."/>
            <person name="Mitros T."/>
            <person name="Mozaffari S.V."/>
            <person name="Suzuki Y."/>
            <person name="Haramoto Y."/>
            <person name="Yamamoto T.S."/>
            <person name="Takagi C."/>
            <person name="Heald R."/>
            <person name="Miller K."/>
            <person name="Haudenschild C."/>
            <person name="Kitzman J."/>
            <person name="Nakayama T."/>
            <person name="Izutsu Y."/>
            <person name="Robert J."/>
            <person name="Fortriede J."/>
            <person name="Burns K."/>
            <person name="Lotay V."/>
            <person name="Karimi K."/>
            <person name="Yasuoka Y."/>
            <person name="Dichmann D.S."/>
            <person name="Flajnik M.F."/>
            <person name="Houston D.W."/>
            <person name="Shendure J."/>
            <person name="DuPasquier L."/>
            <person name="Vize P.D."/>
            <person name="Zorn A.M."/>
            <person name="Ito M."/>
            <person name="Marcotte E.M."/>
            <person name="Wallingford J.B."/>
            <person name="Ito Y."/>
            <person name="Asashima M."/>
            <person name="Ueno N."/>
            <person name="Matsuda Y."/>
            <person name="Veenstra G.J."/>
            <person name="Fujiyama A."/>
            <person name="Harland R.M."/>
            <person name="Taira M."/>
            <person name="Rokhsar D.S."/>
        </authorList>
    </citation>
    <scope>NUCLEOTIDE SEQUENCE [LARGE SCALE GENOMIC DNA]</scope>
    <source>
        <strain evidence="2">J</strain>
    </source>
</reference>
<evidence type="ECO:0000313" key="2">
    <source>
        <dbReference type="Proteomes" id="UP000694892"/>
    </source>
</evidence>
<accession>A0A974DGG0</accession>
<evidence type="ECO:0000313" key="1">
    <source>
        <dbReference type="EMBL" id="OCT91469.1"/>
    </source>
</evidence>
<dbReference type="Proteomes" id="UP000694892">
    <property type="component" value="Chromosome 2S"/>
</dbReference>